<evidence type="ECO:0000256" key="1">
    <source>
        <dbReference type="SAM" id="MobiDB-lite"/>
    </source>
</evidence>
<feature type="region of interest" description="Disordered" evidence="1">
    <location>
        <begin position="1"/>
        <end position="22"/>
    </location>
</feature>
<dbReference type="Proteomes" id="UP000320421">
    <property type="component" value="Chromosome"/>
</dbReference>
<feature type="transmembrane region" description="Helical" evidence="2">
    <location>
        <begin position="184"/>
        <end position="202"/>
    </location>
</feature>
<dbReference type="RefSeq" id="WP_145182532.1">
    <property type="nucleotide sequence ID" value="NZ_CP036266.1"/>
</dbReference>
<dbReference type="SUPFAM" id="SSF50998">
    <property type="entry name" value="Quinoprotein alcohol dehydrogenase-like"/>
    <property type="match status" value="1"/>
</dbReference>
<organism evidence="3 4">
    <name type="scientific">Gimesia chilikensis</name>
    <dbReference type="NCBI Taxonomy" id="2605989"/>
    <lineage>
        <taxon>Bacteria</taxon>
        <taxon>Pseudomonadati</taxon>
        <taxon>Planctomycetota</taxon>
        <taxon>Planctomycetia</taxon>
        <taxon>Planctomycetales</taxon>
        <taxon>Planctomycetaceae</taxon>
        <taxon>Gimesia</taxon>
    </lineage>
</organism>
<evidence type="ECO:0000256" key="2">
    <source>
        <dbReference type="SAM" id="Phobius"/>
    </source>
</evidence>
<dbReference type="AlphaFoldDB" id="A0A517PL79"/>
<feature type="compositionally biased region" description="Polar residues" evidence="1">
    <location>
        <begin position="12"/>
        <end position="22"/>
    </location>
</feature>
<dbReference type="EMBL" id="CP036266">
    <property type="protein sequence ID" value="QDT20137.1"/>
    <property type="molecule type" value="Genomic_DNA"/>
</dbReference>
<keyword evidence="2" id="KW-0812">Transmembrane</keyword>
<gene>
    <name evidence="3" type="ORF">HG66A1_19220</name>
</gene>
<reference evidence="3 4" key="1">
    <citation type="submission" date="2019-02" db="EMBL/GenBank/DDBJ databases">
        <title>Deep-cultivation of Planctomycetes and their phenomic and genomic characterization uncovers novel biology.</title>
        <authorList>
            <person name="Wiegand S."/>
            <person name="Jogler M."/>
            <person name="Boedeker C."/>
            <person name="Pinto D."/>
            <person name="Vollmers J."/>
            <person name="Rivas-Marin E."/>
            <person name="Kohn T."/>
            <person name="Peeters S.H."/>
            <person name="Heuer A."/>
            <person name="Rast P."/>
            <person name="Oberbeckmann S."/>
            <person name="Bunk B."/>
            <person name="Jeske O."/>
            <person name="Meyerdierks A."/>
            <person name="Storesund J.E."/>
            <person name="Kallscheuer N."/>
            <person name="Luecker S."/>
            <person name="Lage O.M."/>
            <person name="Pohl T."/>
            <person name="Merkel B.J."/>
            <person name="Hornburger P."/>
            <person name="Mueller R.-W."/>
            <person name="Bruemmer F."/>
            <person name="Labrenz M."/>
            <person name="Spormann A.M."/>
            <person name="Op den Camp H."/>
            <person name="Overmann J."/>
            <person name="Amann R."/>
            <person name="Jetten M.S.M."/>
            <person name="Mascher T."/>
            <person name="Medema M.H."/>
            <person name="Devos D.P."/>
            <person name="Kaster A.-K."/>
            <person name="Ovreas L."/>
            <person name="Rohde M."/>
            <person name="Galperin M.Y."/>
            <person name="Jogler C."/>
        </authorList>
    </citation>
    <scope>NUCLEOTIDE SEQUENCE [LARGE SCALE GENOMIC DNA]</scope>
    <source>
        <strain evidence="3 4">HG66A1</strain>
    </source>
</reference>
<dbReference type="PANTHER" id="PTHR36220">
    <property type="entry name" value="UNNAMED PRODUCT"/>
    <property type="match status" value="1"/>
</dbReference>
<accession>A0A517PL79</accession>
<name>A0A517PL79_9PLAN</name>
<dbReference type="OrthoDB" id="10019440at2"/>
<keyword evidence="2" id="KW-1133">Transmembrane helix</keyword>
<evidence type="ECO:0000313" key="3">
    <source>
        <dbReference type="EMBL" id="QDT20137.1"/>
    </source>
</evidence>
<dbReference type="InterPro" id="IPR011047">
    <property type="entry name" value="Quinoprotein_ADH-like_sf"/>
</dbReference>
<evidence type="ECO:0000313" key="4">
    <source>
        <dbReference type="Proteomes" id="UP000320421"/>
    </source>
</evidence>
<sequence length="1049" mass="116587">MAKIEQNKSDTHTLVSGTENTTTEQRGYWSSTKASLLSRWTRFRIQRFALPATWAALGAHVYQNGTLRNLYRDQFAQLDGMHSQQEVLNLSFKAADGQASLLEKVRLAVTSLPQRIRIKLLQRKISRAFSQLGRLAYFEHRKTAGPKELILPIVQLRKRLKLIEQEIESKSQLRAGKWLTPQRVLMSAIVLLLLCGAGMLMIPDSTPGGGGGIVVVLPGGEPAPVPLPEEEITEEEQNQFAFNRIGKGMQQDLQQLQANAPAGKMNQTKLQVLRRQFWQGFPQTQENESLKQQYAEALLQKDLQLIYGGITTGSTGFLSQVYRVSLDGGVAPIARPLFDRWMKEIRKQLGIREVGKLQQLENLKVFNRTRLAEAIRATAPLAEQYVLLRDWSEYHSAGHQQDFYRSPQAYLAFLYQTDDEIRSQQQAILWYRQLTRVVGEDELLAIADKQRLQSKMDTGQIIGSKMKPMYDLFERLAEASEGGFILNEFRMLSRSDDRWAEAFDEYQAMLALLDARKVLAAAAKSRQIPGASLADFLIELQQESDRTCFLTLAARQNGVQWKAAGKQYTALCEIYGEQAVHRAAHQVRTAKRWPCKADPRGNVFIEVPPTLSDAKRFQKIGFVTRNEALFELLVREPRKPKPEKVSPRKVVATFSSANQISTSQIPAEYSDGRLSVASGRLAVSVNGERSANILGGLFGPAPTQSYILLYEPTDTDKPLKIQGGEGAYGYALDLSDRYIAVGNRTAWLSNPRTGKGPRLNAGEAYLYDRQSGKLITNVRPPRDSPMRGLQFGTAVALAGEFLAVGATGRRGHSEDEGEVDIFDIATGKFVYRIMLSSQDRDHGRLGANIASDGKNLIVTAPGNDKESRKNPGVFVHHAGTGRLLSRLERPAGDSRPYDFGISVAISGSQAIVGYPSHRDGGAVLVYEAESGKLLSILKVPGSDVNDDEWGAGKLVSLITDKTGRTFSLGRSVAMSDHLIAAASYRGVHLFDASSSKYLYSLLLNEELKASAERREIHRIGFDGTTLVVSTHNGSQQNWTHHRIDLSQFN</sequence>
<feature type="compositionally biased region" description="Basic and acidic residues" evidence="1">
    <location>
        <begin position="1"/>
        <end position="11"/>
    </location>
</feature>
<dbReference type="PANTHER" id="PTHR36220:SF1">
    <property type="entry name" value="GAMMA TUBULIN COMPLEX COMPONENT C-TERMINAL DOMAIN-CONTAINING PROTEIN"/>
    <property type="match status" value="1"/>
</dbReference>
<keyword evidence="4" id="KW-1185">Reference proteome</keyword>
<keyword evidence="2" id="KW-0472">Membrane</keyword>
<protein>
    <submittedName>
        <fullName evidence="3">Uncharacterized protein</fullName>
    </submittedName>
</protein>
<dbReference type="InterPro" id="IPR015943">
    <property type="entry name" value="WD40/YVTN_repeat-like_dom_sf"/>
</dbReference>
<dbReference type="Gene3D" id="2.130.10.10">
    <property type="entry name" value="YVTN repeat-like/Quinoprotein amine dehydrogenase"/>
    <property type="match status" value="1"/>
</dbReference>
<proteinExistence type="predicted"/>